<name>A0A3R0Q7G0_SALEN</name>
<sequence length="240" mass="27039">MSIQKQVVRDIDRIEPGKMFTYQALPAWRSSPESTAKAMSLLVSRGQVRRFSKGVFYRPKQGVLGEVRPSDNEKIRLYLFAGEERIGYITGLSLYNRMGLTTQVPKTVTIATEKARQKKSLGNIDIRMVPSKAPVNEQNKEYLEVLDALTDIKNIPDSQPFEVLDVLSQKIKNMDEGALNSLVQLAKGYYPPATKALLGLILDTNGYAISRLLAEDLNPTTRYNIGLKGYWSQAKKWKII</sequence>
<reference evidence="1" key="1">
    <citation type="submission" date="2018-07" db="EMBL/GenBank/DDBJ databases">
        <authorList>
            <consortium name="GenomeTrakr network: Whole genome sequencing for foodborne pathogen traceback"/>
        </authorList>
    </citation>
    <scope>NUCLEOTIDE SEQUENCE [LARGE SCALE GENOMIC DNA]</scope>
    <source>
        <strain evidence="1">NC_WHO_S053</strain>
    </source>
</reference>
<dbReference type="InterPro" id="IPR045738">
    <property type="entry name" value="DUF6088"/>
</dbReference>
<organism evidence="1">
    <name type="scientific">Salmonella enteritidis</name>
    <dbReference type="NCBI Taxonomy" id="149539"/>
    <lineage>
        <taxon>Bacteria</taxon>
        <taxon>Pseudomonadati</taxon>
        <taxon>Pseudomonadota</taxon>
        <taxon>Gammaproteobacteria</taxon>
        <taxon>Enterobacterales</taxon>
        <taxon>Enterobacteriaceae</taxon>
        <taxon>Salmonella</taxon>
    </lineage>
</organism>
<accession>A0A3R0Q7G0</accession>
<dbReference type="EMBL" id="RTTD01000046">
    <property type="protein sequence ID" value="MJY20413.1"/>
    <property type="molecule type" value="Genomic_DNA"/>
</dbReference>
<evidence type="ECO:0008006" key="2">
    <source>
        <dbReference type="Google" id="ProtNLM"/>
    </source>
</evidence>
<gene>
    <name evidence="1" type="ORF">DTI44_18995</name>
</gene>
<comment type="caution">
    <text evidence="1">The sequence shown here is derived from an EMBL/GenBank/DDBJ whole genome shotgun (WGS) entry which is preliminary data.</text>
</comment>
<dbReference type="Proteomes" id="UP000839535">
    <property type="component" value="Unassembled WGS sequence"/>
</dbReference>
<proteinExistence type="predicted"/>
<protein>
    <recommendedName>
        <fullName evidence="2">AbiEi antitoxin C-terminal domain-containing protein</fullName>
    </recommendedName>
</protein>
<dbReference type="Pfam" id="PF19570">
    <property type="entry name" value="DUF6088"/>
    <property type="match status" value="1"/>
</dbReference>
<evidence type="ECO:0000313" key="1">
    <source>
        <dbReference type="EMBL" id="MJY20413.1"/>
    </source>
</evidence>
<dbReference type="AlphaFoldDB" id="A0A3R0Q7G0"/>